<protein>
    <recommendedName>
        <fullName evidence="4">Lipoprotein</fullName>
    </recommendedName>
</protein>
<dbReference type="InterPro" id="IPR038483">
    <property type="entry name" value="YcfL-like_sf"/>
</dbReference>
<dbReference type="Proteomes" id="UP000503820">
    <property type="component" value="Unassembled WGS sequence"/>
</dbReference>
<keyword evidence="3" id="KW-1185">Reference proteome</keyword>
<proteinExistence type="predicted"/>
<name>A0A7J0BWF3_9BACT</name>
<comment type="caution">
    <text evidence="2">The sequence shown here is derived from an EMBL/GenBank/DDBJ whole genome shotgun (WGS) entry which is preliminary data.</text>
</comment>
<dbReference type="EMBL" id="BLVP01000033">
    <property type="protein sequence ID" value="GFM38049.1"/>
    <property type="molecule type" value="Genomic_DNA"/>
</dbReference>
<dbReference type="PROSITE" id="PS51257">
    <property type="entry name" value="PROKAR_LIPOPROTEIN"/>
    <property type="match status" value="1"/>
</dbReference>
<gene>
    <name evidence="2" type="ORF">DSM19430T_27330</name>
</gene>
<evidence type="ECO:0000313" key="3">
    <source>
        <dbReference type="Proteomes" id="UP000503820"/>
    </source>
</evidence>
<keyword evidence="1" id="KW-0732">Signal</keyword>
<accession>A0A7J0BWF3</accession>
<dbReference type="Gene3D" id="2.60.40.3230">
    <property type="match status" value="1"/>
</dbReference>
<organism evidence="2 3">
    <name type="scientific">Desulfovibrio psychrotolerans</name>
    <dbReference type="NCBI Taxonomy" id="415242"/>
    <lineage>
        <taxon>Bacteria</taxon>
        <taxon>Pseudomonadati</taxon>
        <taxon>Thermodesulfobacteriota</taxon>
        <taxon>Desulfovibrionia</taxon>
        <taxon>Desulfovibrionales</taxon>
        <taxon>Desulfovibrionaceae</taxon>
        <taxon>Desulfovibrio</taxon>
    </lineage>
</organism>
<evidence type="ECO:0000313" key="2">
    <source>
        <dbReference type="EMBL" id="GFM38049.1"/>
    </source>
</evidence>
<reference evidence="2 3" key="1">
    <citation type="submission" date="2020-05" db="EMBL/GenBank/DDBJ databases">
        <title>Draft genome sequence of Desulfovibrio psychrotolerans JS1T.</title>
        <authorList>
            <person name="Ueno A."/>
            <person name="Tamazawa S."/>
            <person name="Tamamura S."/>
            <person name="Murakami T."/>
            <person name="Kiyama T."/>
            <person name="Inomata H."/>
            <person name="Amano Y."/>
            <person name="Miyakawa K."/>
            <person name="Tamaki H."/>
            <person name="Naganuma T."/>
            <person name="Kaneko K."/>
        </authorList>
    </citation>
    <scope>NUCLEOTIDE SEQUENCE [LARGE SCALE GENOMIC DNA]</scope>
    <source>
        <strain evidence="2 3">JS1</strain>
    </source>
</reference>
<sequence length="132" mass="14747">MITLSPRMLCLVAILILGTVGCAKNSTTVGPEPDRHIVMSKSFSWLKDLRSELVTEQNGAMSVVLHGTSSSLEKRELFIRTEWFKANGLPAKSLTTRWEPIQLLPRMPFVYTRAAPSGDAVEYRILITDTLK</sequence>
<feature type="chain" id="PRO_5029715122" description="Lipoprotein" evidence="1">
    <location>
        <begin position="24"/>
        <end position="132"/>
    </location>
</feature>
<evidence type="ECO:0000256" key="1">
    <source>
        <dbReference type="SAM" id="SignalP"/>
    </source>
</evidence>
<evidence type="ECO:0008006" key="4">
    <source>
        <dbReference type="Google" id="ProtNLM"/>
    </source>
</evidence>
<feature type="signal peptide" evidence="1">
    <location>
        <begin position="1"/>
        <end position="23"/>
    </location>
</feature>
<dbReference type="AlphaFoldDB" id="A0A7J0BWF3"/>